<dbReference type="AlphaFoldDB" id="A0A026WXT4"/>
<feature type="domain" description="CCDC174 alpha/beta GRSR" evidence="3">
    <location>
        <begin position="89"/>
        <end position="115"/>
    </location>
</feature>
<gene>
    <name evidence="4" type="ORF">X777_14582</name>
</gene>
<keyword evidence="1 2" id="KW-0175">Coiled coil</keyword>
<dbReference type="PANTHER" id="PTHR15885:SF1">
    <property type="entry name" value="COILED-COIL DOMAIN-CONTAINING PROTEIN 174"/>
    <property type="match status" value="1"/>
</dbReference>
<dbReference type="STRING" id="2015173.A0A026WXT4"/>
<protein>
    <recommendedName>
        <fullName evidence="3">CCDC174 alpha/beta GRSR domain-containing protein</fullName>
    </recommendedName>
</protein>
<evidence type="ECO:0000313" key="5">
    <source>
        <dbReference type="Proteomes" id="UP000053097"/>
    </source>
</evidence>
<keyword evidence="5" id="KW-1185">Reference proteome</keyword>
<dbReference type="InterPro" id="IPR057464">
    <property type="entry name" value="CCDC174_GRSR"/>
</dbReference>
<dbReference type="EMBL" id="KK107077">
    <property type="protein sequence ID" value="EZA60556.1"/>
    <property type="molecule type" value="Genomic_DNA"/>
</dbReference>
<evidence type="ECO:0000313" key="4">
    <source>
        <dbReference type="EMBL" id="EZA60556.1"/>
    </source>
</evidence>
<dbReference type="GO" id="GO:0005634">
    <property type="term" value="C:nucleus"/>
    <property type="evidence" value="ECO:0007669"/>
    <property type="project" value="TreeGrafter"/>
</dbReference>
<evidence type="ECO:0000259" key="3">
    <source>
        <dbReference type="Pfam" id="PF25449"/>
    </source>
</evidence>
<dbReference type="Pfam" id="PF25449">
    <property type="entry name" value="CCDC174_GRSR"/>
    <property type="match status" value="1"/>
</dbReference>
<dbReference type="InterPro" id="IPR025066">
    <property type="entry name" value="CCDC174-like"/>
</dbReference>
<accession>A0A026WXT4</accession>
<dbReference type="Pfam" id="PF13300">
    <property type="entry name" value="DUF4078"/>
    <property type="match status" value="1"/>
</dbReference>
<organism evidence="4 5">
    <name type="scientific">Ooceraea biroi</name>
    <name type="common">Clonal raider ant</name>
    <name type="synonym">Cerapachys biroi</name>
    <dbReference type="NCBI Taxonomy" id="2015173"/>
    <lineage>
        <taxon>Eukaryota</taxon>
        <taxon>Metazoa</taxon>
        <taxon>Ecdysozoa</taxon>
        <taxon>Arthropoda</taxon>
        <taxon>Hexapoda</taxon>
        <taxon>Insecta</taxon>
        <taxon>Pterygota</taxon>
        <taxon>Neoptera</taxon>
        <taxon>Endopterygota</taxon>
        <taxon>Hymenoptera</taxon>
        <taxon>Apocrita</taxon>
        <taxon>Aculeata</taxon>
        <taxon>Formicoidea</taxon>
        <taxon>Formicidae</taxon>
        <taxon>Dorylinae</taxon>
        <taxon>Ooceraea</taxon>
    </lineage>
</organism>
<reference evidence="4 5" key="1">
    <citation type="journal article" date="2014" name="Curr. Biol.">
        <title>The genome of the clonal raider ant Cerapachys biroi.</title>
        <authorList>
            <person name="Oxley P.R."/>
            <person name="Ji L."/>
            <person name="Fetter-Pruneda I."/>
            <person name="McKenzie S.K."/>
            <person name="Li C."/>
            <person name="Hu H."/>
            <person name="Zhang G."/>
            <person name="Kronauer D.J."/>
        </authorList>
    </citation>
    <scope>NUCLEOTIDE SEQUENCE [LARGE SCALE GENOMIC DNA]</scope>
</reference>
<sequence>MNKKRKNKNVVKDMEKNTKELLDLDDVVAHKKSKLMLEAKAKLYKKLKESRNNDNNFLVDFKNKSDESDDEFVDEAINEKHPIESEENWVEYQDCFGCTRKCLREDLPHMQKKNELIKQEIMKGNIGRDREEENEAQVSVPEKEPEIEIMRRKWEEQTRKLADKVDIHYQDILFDEARMHGVSYYAFSQDEDERAKQQENLANLRKETERKQMEMKEIKDLKERMESNRLKMARIRQRIRAGLPAEPTEEELAQKSKIDFTDNSYAEKSDEIADNYTEKSDEKTAGSIEKIDACKEENNEDEDKITIFGELLCKKNWHVMSQEEWVHKCRAQRIGEFGPIYDNFMSAGFYNESASADRELVHEDNRSNPENCNSKKSMKEFTTELKNCENYNSANNGITSNAVYIDSHNQNDNSLAECDTVTNKNNTGRELPRNLIESVTLNSATNVSNSQPSQNINEDSIMAGLKYLREKFEETHSK</sequence>
<name>A0A026WXT4_OOCBI</name>
<dbReference type="PANTHER" id="PTHR15885">
    <property type="entry name" value="COILED-COIL DOMAIN-CONTAINING PROTEIN 174"/>
    <property type="match status" value="1"/>
</dbReference>
<evidence type="ECO:0000256" key="1">
    <source>
        <dbReference type="ARBA" id="ARBA00023054"/>
    </source>
</evidence>
<feature type="coiled-coil region" evidence="2">
    <location>
        <begin position="187"/>
        <end position="238"/>
    </location>
</feature>
<evidence type="ECO:0000256" key="2">
    <source>
        <dbReference type="SAM" id="Coils"/>
    </source>
</evidence>
<dbReference type="Proteomes" id="UP000053097">
    <property type="component" value="Unassembled WGS sequence"/>
</dbReference>
<proteinExistence type="predicted"/>